<dbReference type="EMBL" id="JAYKXN010000005">
    <property type="protein sequence ID" value="KAK7286635.1"/>
    <property type="molecule type" value="Genomic_DNA"/>
</dbReference>
<proteinExistence type="predicted"/>
<evidence type="ECO:0000256" key="3">
    <source>
        <dbReference type="SAM" id="SignalP"/>
    </source>
</evidence>
<dbReference type="InterPro" id="IPR002885">
    <property type="entry name" value="PPR_rpt"/>
</dbReference>
<dbReference type="AlphaFoldDB" id="A0AAN9IUK7"/>
<evidence type="ECO:0000256" key="2">
    <source>
        <dbReference type="PROSITE-ProRule" id="PRU00708"/>
    </source>
</evidence>
<keyword evidence="1" id="KW-0677">Repeat</keyword>
<gene>
    <name evidence="4" type="ORF">RJT34_21774</name>
</gene>
<reference evidence="4 5" key="1">
    <citation type="submission" date="2024-01" db="EMBL/GenBank/DDBJ databases">
        <title>The genomes of 5 underutilized Papilionoideae crops provide insights into root nodulation and disease resistance.</title>
        <authorList>
            <person name="Yuan L."/>
        </authorList>
    </citation>
    <scope>NUCLEOTIDE SEQUENCE [LARGE SCALE GENOMIC DNA]</scope>
    <source>
        <strain evidence="4">LY-2023</strain>
        <tissue evidence="4">Leaf</tissue>
    </source>
</reference>
<feature type="repeat" description="PPR" evidence="2">
    <location>
        <begin position="67"/>
        <end position="101"/>
    </location>
</feature>
<accession>A0AAN9IUK7</accession>
<dbReference type="PANTHER" id="PTHR47926:SF516">
    <property type="entry name" value="SMK1"/>
    <property type="match status" value="1"/>
</dbReference>
<dbReference type="InterPro" id="IPR039491">
    <property type="entry name" value="REX1-B"/>
</dbReference>
<feature type="repeat" description="PPR" evidence="2">
    <location>
        <begin position="272"/>
        <end position="306"/>
    </location>
</feature>
<dbReference type="PANTHER" id="PTHR47926">
    <property type="entry name" value="PENTATRICOPEPTIDE REPEAT-CONTAINING PROTEIN"/>
    <property type="match status" value="1"/>
</dbReference>
<keyword evidence="5" id="KW-1185">Reference proteome</keyword>
<name>A0AAN9IUK7_CLITE</name>
<dbReference type="GO" id="GO:0003723">
    <property type="term" value="F:RNA binding"/>
    <property type="evidence" value="ECO:0007669"/>
    <property type="project" value="InterPro"/>
</dbReference>
<dbReference type="Gene3D" id="1.25.40.10">
    <property type="entry name" value="Tetratricopeptide repeat domain"/>
    <property type="match status" value="4"/>
</dbReference>
<dbReference type="Pfam" id="PF14966">
    <property type="entry name" value="DNA_repr_REX1B"/>
    <property type="match status" value="1"/>
</dbReference>
<dbReference type="InterPro" id="IPR046960">
    <property type="entry name" value="PPR_At4g14850-like_plant"/>
</dbReference>
<organism evidence="4 5">
    <name type="scientific">Clitoria ternatea</name>
    <name type="common">Butterfly pea</name>
    <dbReference type="NCBI Taxonomy" id="43366"/>
    <lineage>
        <taxon>Eukaryota</taxon>
        <taxon>Viridiplantae</taxon>
        <taxon>Streptophyta</taxon>
        <taxon>Embryophyta</taxon>
        <taxon>Tracheophyta</taxon>
        <taxon>Spermatophyta</taxon>
        <taxon>Magnoliopsida</taxon>
        <taxon>eudicotyledons</taxon>
        <taxon>Gunneridae</taxon>
        <taxon>Pentapetalae</taxon>
        <taxon>rosids</taxon>
        <taxon>fabids</taxon>
        <taxon>Fabales</taxon>
        <taxon>Fabaceae</taxon>
        <taxon>Papilionoideae</taxon>
        <taxon>50 kb inversion clade</taxon>
        <taxon>NPAAA clade</taxon>
        <taxon>indigoferoid/millettioid clade</taxon>
        <taxon>Phaseoleae</taxon>
        <taxon>Clitoria</taxon>
    </lineage>
</organism>
<dbReference type="PROSITE" id="PS51375">
    <property type="entry name" value="PPR"/>
    <property type="match status" value="3"/>
</dbReference>
<dbReference type="Pfam" id="PF20431">
    <property type="entry name" value="E_motif"/>
    <property type="match status" value="1"/>
</dbReference>
<comment type="caution">
    <text evidence="4">The sequence shown here is derived from an EMBL/GenBank/DDBJ whole genome shotgun (WGS) entry which is preliminary data.</text>
</comment>
<evidence type="ECO:0008006" key="6">
    <source>
        <dbReference type="Google" id="ProtNLM"/>
    </source>
</evidence>
<dbReference type="Pfam" id="PF01535">
    <property type="entry name" value="PPR"/>
    <property type="match status" value="4"/>
</dbReference>
<dbReference type="InterPro" id="IPR046848">
    <property type="entry name" value="E_motif"/>
</dbReference>
<evidence type="ECO:0000256" key="1">
    <source>
        <dbReference type="ARBA" id="ARBA00022737"/>
    </source>
</evidence>
<dbReference type="Proteomes" id="UP001359559">
    <property type="component" value="Unassembled WGS sequence"/>
</dbReference>
<evidence type="ECO:0000313" key="4">
    <source>
        <dbReference type="EMBL" id="KAK7286635.1"/>
    </source>
</evidence>
<feature type="repeat" description="PPR" evidence="2">
    <location>
        <begin position="168"/>
        <end position="202"/>
    </location>
</feature>
<dbReference type="Pfam" id="PF13041">
    <property type="entry name" value="PPR_2"/>
    <property type="match status" value="1"/>
</dbReference>
<sequence length="722" mass="80520">METRKTLSFLLRSCVAYSAALQCHAQSVVQGLLPNTTLGTDLLLAYSRLNLLCDARKVFDKMLHRKNMHSWNIMIASYAHSCMFTDALMIFREFKLSGLRPDHYTLPPLFKVSIGVDDARIGNMGHGLVIRLGYEGYVVVANSVLDFYVKFGAMCQACCVFSNMFCRDFVTWNLMISGLGRAGLYVDAMHCFKEMLSLNEGMRVDLMTLPSILNACGKEGDLLKVKEVHGYVIRNFGFDVDVAIGNALIDMYGKCGCLSDLEKVFMTMCDVNLVTWTTMISCYGVHGKGEESLLLFRKMIDEGFRPNPVTITSILASCSHSGMIDQGKHIFSSIRSDYGFEPTVEHYACMVDLLSRCGYLVEALELLASIKSSVTGSIWGALLSGCVVHKSVEIGEIAAHQLFQLEPNNASNYVALCGIYQSHGMVEDLSHVRAKMRDIGLVKSPGYSCINVAGSAHKFYQGNLSHPLAQMICETIYQISNTQLLTTDFGVANILHDDVTLFMVAARKGDEMSEEKSLGAMEEDFDFEKKVSIKETMEVDPTKIVVLLRGFLSVQQHRAEAYSKLKRGFSDYMTSGGEMAYQQLCSEITREFNDCSKKVLEMESLCRSPDYCRVDLAQLLRAVQDQEKKKLHLTATIQVLKKAGRPSERLVSHENCKYTKATEHECVHVQEITEASGTEEAEADAEYDNALKEAIRGVQDAVMAINEHLEEVRYEIAALEAE</sequence>
<dbReference type="GO" id="GO:0009451">
    <property type="term" value="P:RNA modification"/>
    <property type="evidence" value="ECO:0007669"/>
    <property type="project" value="InterPro"/>
</dbReference>
<protein>
    <recommendedName>
        <fullName evidence="6">Pentatricopeptide repeat-containing protein</fullName>
    </recommendedName>
</protein>
<feature type="chain" id="PRO_5042920833" description="Pentatricopeptide repeat-containing protein" evidence="3">
    <location>
        <begin position="26"/>
        <end position="722"/>
    </location>
</feature>
<dbReference type="InterPro" id="IPR011990">
    <property type="entry name" value="TPR-like_helical_dom_sf"/>
</dbReference>
<keyword evidence="3" id="KW-0732">Signal</keyword>
<dbReference type="FunFam" id="1.25.40.10:FF:000996">
    <property type="entry name" value="Small kernel1"/>
    <property type="match status" value="1"/>
</dbReference>
<dbReference type="NCBIfam" id="TIGR00756">
    <property type="entry name" value="PPR"/>
    <property type="match status" value="3"/>
</dbReference>
<evidence type="ECO:0000313" key="5">
    <source>
        <dbReference type="Proteomes" id="UP001359559"/>
    </source>
</evidence>
<feature type="signal peptide" evidence="3">
    <location>
        <begin position="1"/>
        <end position="25"/>
    </location>
</feature>